<reference evidence="3 4" key="1">
    <citation type="submission" date="2023-01" db="EMBL/GenBank/DDBJ databases">
        <title>Draft genome sequence of Nocardiopsis sp. RSe5-2 isolated from halophytes.</title>
        <authorList>
            <person name="Duangmal K."/>
            <person name="Chantavorakit T."/>
        </authorList>
    </citation>
    <scope>NUCLEOTIDE SEQUENCE [LARGE SCALE GENOMIC DNA]</scope>
    <source>
        <strain evidence="3 4">RSe5-2</strain>
    </source>
</reference>
<dbReference type="Proteomes" id="UP001527866">
    <property type="component" value="Unassembled WGS sequence"/>
</dbReference>
<proteinExistence type="predicted"/>
<evidence type="ECO:0000259" key="2">
    <source>
        <dbReference type="Pfam" id="PF13569"/>
    </source>
</evidence>
<dbReference type="EMBL" id="JAQFWQ010000003">
    <property type="protein sequence ID" value="MDA2809395.1"/>
    <property type="molecule type" value="Genomic_DNA"/>
</dbReference>
<gene>
    <name evidence="3" type="ORF">O4J56_01985</name>
</gene>
<feature type="region of interest" description="Disordered" evidence="1">
    <location>
        <begin position="1656"/>
        <end position="1681"/>
    </location>
</feature>
<feature type="domain" description="DUF4132" evidence="2">
    <location>
        <begin position="30"/>
        <end position="183"/>
    </location>
</feature>
<evidence type="ECO:0000313" key="3">
    <source>
        <dbReference type="EMBL" id="MDA2809395.1"/>
    </source>
</evidence>
<evidence type="ECO:0000313" key="4">
    <source>
        <dbReference type="Proteomes" id="UP001527866"/>
    </source>
</evidence>
<accession>A0ABT4TXJ0</accession>
<dbReference type="InterPro" id="IPR025406">
    <property type="entry name" value="DUF4132"/>
</dbReference>
<feature type="region of interest" description="Disordered" evidence="1">
    <location>
        <begin position="982"/>
        <end position="1009"/>
    </location>
</feature>
<dbReference type="Pfam" id="PF13569">
    <property type="entry name" value="DUF4132"/>
    <property type="match status" value="1"/>
</dbReference>
<evidence type="ECO:0000256" key="1">
    <source>
        <dbReference type="SAM" id="MobiDB-lite"/>
    </source>
</evidence>
<feature type="compositionally biased region" description="Low complexity" evidence="1">
    <location>
        <begin position="1192"/>
        <end position="1213"/>
    </location>
</feature>
<comment type="caution">
    <text evidence="3">The sequence shown here is derived from an EMBL/GenBank/DDBJ whole genome shotgun (WGS) entry which is preliminary data.</text>
</comment>
<feature type="compositionally biased region" description="Basic and acidic residues" evidence="1">
    <location>
        <begin position="997"/>
        <end position="1009"/>
    </location>
</feature>
<name>A0ABT4TXJ0_9ACTN</name>
<dbReference type="RefSeq" id="WP_270683301.1">
    <property type="nucleotide sequence ID" value="NZ_JAQFWQ010000003.1"/>
</dbReference>
<keyword evidence="4" id="KW-1185">Reference proteome</keyword>
<protein>
    <submittedName>
        <fullName evidence="3">DUF4132 domain-containing protein</fullName>
    </submittedName>
</protein>
<organism evidence="3 4">
    <name type="scientific">Nocardiopsis endophytica</name>
    <dbReference type="NCBI Taxonomy" id="3018445"/>
    <lineage>
        <taxon>Bacteria</taxon>
        <taxon>Bacillati</taxon>
        <taxon>Actinomycetota</taxon>
        <taxon>Actinomycetes</taxon>
        <taxon>Streptosporangiales</taxon>
        <taxon>Nocardiopsidaceae</taxon>
        <taxon>Nocardiopsis</taxon>
    </lineage>
</organism>
<feature type="region of interest" description="Disordered" evidence="1">
    <location>
        <begin position="1192"/>
        <end position="1231"/>
    </location>
</feature>
<feature type="region of interest" description="Disordered" evidence="1">
    <location>
        <begin position="313"/>
        <end position="347"/>
    </location>
</feature>
<sequence length="1845" mass="193154">MGWIEVGDGGSVALRGVGRDAEPVYRGAQGRETARVPAKVKKDPHVAALLEVRSWLGRHDRRARERVGHWMLRSLPVPAGLLGALWPDPVWRRALDGLVVAPVTDDGPDLARCALLRDADTDKGASGVGLDREPVRLDADRLLIVHPVLLGDDLNAWWLLARSLGAEQGTAQLGREVWRRPPGMDRSTARLRVPRRFEYEQGWAFEKQVIALGGRIRGESARFSVTGDARGGEVGLTVDLRWQGPEAMVSVDAVSWSCPGERIDDTAWSEGVRTLMELYRARTAADHGDPEPEELYEAACEERTAADADRAVGSGIAPAPRTRASVLADPEGVVPGRPADGDGSEERGEDALVACRFVHPALDEPVVVTAPRSELDADRAALSVLGLVPAGETPAGAVRTRPPGFLARALDRHPARRDLVVGLLPELRASAELASTKPGRARDAMLKTAARLEAQAPELLTLFYDECAAVQARVGSDTYAAGFFKLAREAESQGHHPVDEAEVVDAYLGFPLGDRAPGTLKAHAAALAARLAPGPAHAWQRRLATAWSEAGSPASGHLATGLKTLAQAAGRTPGASGDPDEDRADARAVRALAEGGSLEQAGPEVWEFFGPLLGAEARSDPAFLAVLATRLPEPARDSAKARTAAAGALVGALAGTGSAAPFTDSGVSGPDVLRWLNGFLARYSGMTPPVDGLEDLLRDAGARLRAEGLECEVHRAMDARPDTLLDLGLVSLLLSCGVPVAPPRAVGGLRLAGYLDTARGPDLSAMAADPVWGALLREAVDGNRLGTLALGRPHENPAPGGKRRGAVPVSLSASPKAAKALTKVPGAADTLAGLLRDHADRAVDGGLPDLYTAVRDIDRFTLHGAVPAWVKKHARAVIAAADPAHALATALRGGLLDELALPHLAGAVGPGAALLESGPDLILTEYPSGDLRRDALCRSRAVLPDRLGPETVLPFAFDRATTLRDTCFAVVGDAVVAAEHGGPHCPHDPADVLPPTRHPEARTRPPAEAERVRFPGADGEASVHRVGARQVELRDADGRAIGRYRVGSVWVRHNGIGLVASGLITTGPLTHRYAAGTGLVLPPGWWSRMSPRDEAGSRALRAADDALARRLLDTVHAGLAARIIEATDADALLERAERAALVHELAGLVRAVLPEVTDERLLLGVAAAVWTAAECRDRLVGLAERLKLPAPANAGTAPAAPPGASAAVPADAEGGAGAPGRPGASGARTPLTVDVPAARGTRSSRAAAYARIAELGPRAAALPAAPYTPVAEFDAEAIGDGAAVVGRLGRAALRAAWSPHEAARASAVDNLRDLAETPAIAAADGTWRMEWRSRYRGMEPNRAYALGGGAAFLLDRHWHGIGSSASRIAALVHTSSPGPGRGCWGDALRLSVAADLVEDRGPAPHRAAGVRAFSEATGVPLAQAAVLLSPFADFRVPASPPVNLPWEAVWRSDADHFTELGLSETEVGVARTALLPELTGGDEHDALIEALVPADPVRLWDVGPDTGAAVRLWLDRHPRWAPVPDAMWRRTQADRAPVRSVAGLLSEGRPLRAEDIDGAGRAAVSSAYRAPAGAPAALVASRIRELRALCTDPAVLVRVGTGVRSVRRVEDTFGAGVRPLDDGALAVTGAVRLTPGGDGYDAWLAPAALDGGADPRLDSLKSLLTPDPPQGRRGPRPVPPAAPPILDEVRFLLSDGSARLADEVGAASGWRQDPLVSAPGLVAEVAEAEQLSEDAARLYLQVIALPDPADADVCVWNGWEEDRRAAAAEELGGDLVVTGTDRPRSGRTLFAPGGWSTSPVPGGVETAKLHGLPGAAGMLARHLPTVPMAELFSRAWHARRGRPAG</sequence>